<comment type="caution">
    <text evidence="1">The sequence shown here is derived from an EMBL/GenBank/DDBJ whole genome shotgun (WGS) entry which is preliminary data.</text>
</comment>
<evidence type="ECO:0000313" key="2">
    <source>
        <dbReference type="Proteomes" id="UP001415857"/>
    </source>
</evidence>
<organism evidence="1 2">
    <name type="scientific">Liquidambar formosana</name>
    <name type="common">Formosan gum</name>
    <dbReference type="NCBI Taxonomy" id="63359"/>
    <lineage>
        <taxon>Eukaryota</taxon>
        <taxon>Viridiplantae</taxon>
        <taxon>Streptophyta</taxon>
        <taxon>Embryophyta</taxon>
        <taxon>Tracheophyta</taxon>
        <taxon>Spermatophyta</taxon>
        <taxon>Magnoliopsida</taxon>
        <taxon>eudicotyledons</taxon>
        <taxon>Gunneridae</taxon>
        <taxon>Pentapetalae</taxon>
        <taxon>Saxifragales</taxon>
        <taxon>Altingiaceae</taxon>
        <taxon>Liquidambar</taxon>
    </lineage>
</organism>
<evidence type="ECO:0000313" key="1">
    <source>
        <dbReference type="EMBL" id="KAK9279751.1"/>
    </source>
</evidence>
<name>A0AAP0RQ09_LIQFO</name>
<accession>A0AAP0RQ09</accession>
<dbReference type="EMBL" id="JBBPBK010000008">
    <property type="protein sequence ID" value="KAK9279751.1"/>
    <property type="molecule type" value="Genomic_DNA"/>
</dbReference>
<proteinExistence type="predicted"/>
<keyword evidence="2" id="KW-1185">Reference proteome</keyword>
<reference evidence="1 2" key="1">
    <citation type="journal article" date="2024" name="Plant J.">
        <title>Genome sequences and population genomics reveal climatic adaptation and genomic divergence between two closely related sweetgum species.</title>
        <authorList>
            <person name="Xu W.Q."/>
            <person name="Ren C.Q."/>
            <person name="Zhang X.Y."/>
            <person name="Comes H.P."/>
            <person name="Liu X.H."/>
            <person name="Li Y.G."/>
            <person name="Kettle C.J."/>
            <person name="Jalonen R."/>
            <person name="Gaisberger H."/>
            <person name="Ma Y.Z."/>
            <person name="Qiu Y.X."/>
        </authorList>
    </citation>
    <scope>NUCLEOTIDE SEQUENCE [LARGE SCALE GENOMIC DNA]</scope>
    <source>
        <strain evidence="1">Hangzhou</strain>
    </source>
</reference>
<dbReference type="Proteomes" id="UP001415857">
    <property type="component" value="Unassembled WGS sequence"/>
</dbReference>
<dbReference type="AlphaFoldDB" id="A0AAP0RQ09"/>
<protein>
    <submittedName>
        <fullName evidence="1">Uncharacterized protein</fullName>
    </submittedName>
</protein>
<gene>
    <name evidence="1" type="ORF">L1049_013433</name>
</gene>
<sequence>MEKNRHSQNARKLVKILMFFLFKCKDKSHICWIEFKILIQTHIIRNSSRGSSRYYDPFWDSSPQVLAVAFLECMALEMPRRRFYADMVHPGLLGKTYRVFEDVF</sequence>